<accession>A0A1H3GKR5</accession>
<evidence type="ECO:0000313" key="13">
    <source>
        <dbReference type="Proteomes" id="UP000183417"/>
    </source>
</evidence>
<name>A0A1H3GKR5_9BURK</name>
<evidence type="ECO:0000256" key="10">
    <source>
        <dbReference type="ARBA" id="ARBA00030775"/>
    </source>
</evidence>
<reference evidence="12 13" key="1">
    <citation type="submission" date="2016-10" db="EMBL/GenBank/DDBJ databases">
        <authorList>
            <person name="de Groot N.N."/>
        </authorList>
    </citation>
    <scope>NUCLEOTIDE SEQUENCE [LARGE SCALE GENOMIC DNA]</scope>
    <source>
        <strain evidence="12 13">LMG 24775</strain>
    </source>
</reference>
<comment type="similarity">
    <text evidence="9">Belongs to the GSP H family.</text>
</comment>
<dbReference type="Gene3D" id="3.55.40.10">
    <property type="entry name" value="minor pseudopilin epsh domain"/>
    <property type="match status" value="1"/>
</dbReference>
<evidence type="ECO:0000256" key="1">
    <source>
        <dbReference type="ARBA" id="ARBA00004377"/>
    </source>
</evidence>
<dbReference type="AlphaFoldDB" id="A0A1H3GKR5"/>
<dbReference type="EMBL" id="FNPE01000002">
    <property type="protein sequence ID" value="SDY03650.1"/>
    <property type="molecule type" value="Genomic_DNA"/>
</dbReference>
<keyword evidence="5" id="KW-0997">Cell inner membrane</keyword>
<evidence type="ECO:0000256" key="6">
    <source>
        <dbReference type="ARBA" id="ARBA00022692"/>
    </source>
</evidence>
<dbReference type="InterPro" id="IPR045584">
    <property type="entry name" value="Pilin-like"/>
</dbReference>
<dbReference type="Proteomes" id="UP000183417">
    <property type="component" value="Unassembled WGS sequence"/>
</dbReference>
<organism evidence="12 13">
    <name type="scientific">Delftia lacustris</name>
    <dbReference type="NCBI Taxonomy" id="558537"/>
    <lineage>
        <taxon>Bacteria</taxon>
        <taxon>Pseudomonadati</taxon>
        <taxon>Pseudomonadota</taxon>
        <taxon>Betaproteobacteria</taxon>
        <taxon>Burkholderiales</taxon>
        <taxon>Comamonadaceae</taxon>
        <taxon>Delftia</taxon>
    </lineage>
</organism>
<dbReference type="InterPro" id="IPR022346">
    <property type="entry name" value="T2SS_GspH"/>
</dbReference>
<keyword evidence="4" id="KW-0488">Methylation</keyword>
<evidence type="ECO:0000256" key="7">
    <source>
        <dbReference type="ARBA" id="ARBA00022989"/>
    </source>
</evidence>
<sequence>MVTLSIAAVLAMLAAPSIGDYIVKSKMNGVGGEFSGSILRARNESVSRNTCVTMCMSSKAGDAAPVCTTTGSNWQVGWIAFLNTSCDASATKPAVDGDLIFARVANGSDVLLSAAGTKPLRTIMFNSSGSPSLPSSSQFGLFYQDKDSAYSKRYGSNICIDAQGRSRSIPGNKSC</sequence>
<keyword evidence="6" id="KW-0812">Transmembrane</keyword>
<dbReference type="GO" id="GO:0015627">
    <property type="term" value="C:type II protein secretion system complex"/>
    <property type="evidence" value="ECO:0007669"/>
    <property type="project" value="InterPro"/>
</dbReference>
<evidence type="ECO:0000256" key="3">
    <source>
        <dbReference type="ARBA" id="ARBA00022475"/>
    </source>
</evidence>
<dbReference type="GO" id="GO:0015628">
    <property type="term" value="P:protein secretion by the type II secretion system"/>
    <property type="evidence" value="ECO:0007669"/>
    <property type="project" value="InterPro"/>
</dbReference>
<comment type="subcellular location">
    <subcellularLocation>
        <location evidence="1">Cell inner membrane</location>
        <topology evidence="1">Single-pass membrane protein</topology>
    </subcellularLocation>
</comment>
<protein>
    <recommendedName>
        <fullName evidence="2">Type II secretion system protein H</fullName>
    </recommendedName>
    <alternativeName>
        <fullName evidence="10">General secretion pathway protein H</fullName>
    </alternativeName>
</protein>
<evidence type="ECO:0000256" key="4">
    <source>
        <dbReference type="ARBA" id="ARBA00022481"/>
    </source>
</evidence>
<gene>
    <name evidence="12" type="ORF">SAMN05421547_102250</name>
</gene>
<evidence type="ECO:0000259" key="11">
    <source>
        <dbReference type="Pfam" id="PF12019"/>
    </source>
</evidence>
<evidence type="ECO:0000256" key="8">
    <source>
        <dbReference type="ARBA" id="ARBA00023136"/>
    </source>
</evidence>
<dbReference type="SUPFAM" id="SSF54523">
    <property type="entry name" value="Pili subunits"/>
    <property type="match status" value="1"/>
</dbReference>
<keyword evidence="3" id="KW-1003">Cell membrane</keyword>
<evidence type="ECO:0000256" key="2">
    <source>
        <dbReference type="ARBA" id="ARBA00021549"/>
    </source>
</evidence>
<proteinExistence type="inferred from homology"/>
<evidence type="ECO:0000313" key="12">
    <source>
        <dbReference type="EMBL" id="SDY03650.1"/>
    </source>
</evidence>
<keyword evidence="7" id="KW-1133">Transmembrane helix</keyword>
<dbReference type="Pfam" id="PF12019">
    <property type="entry name" value="GspH"/>
    <property type="match status" value="1"/>
</dbReference>
<dbReference type="GO" id="GO:0005886">
    <property type="term" value="C:plasma membrane"/>
    <property type="evidence" value="ECO:0007669"/>
    <property type="project" value="UniProtKB-SubCell"/>
</dbReference>
<evidence type="ECO:0000256" key="5">
    <source>
        <dbReference type="ARBA" id="ARBA00022519"/>
    </source>
</evidence>
<evidence type="ECO:0000256" key="9">
    <source>
        <dbReference type="ARBA" id="ARBA00025772"/>
    </source>
</evidence>
<keyword evidence="8" id="KW-0472">Membrane</keyword>
<feature type="domain" description="General secretion pathway GspH" evidence="11">
    <location>
        <begin position="33"/>
        <end position="163"/>
    </location>
</feature>